<dbReference type="AlphaFoldDB" id="A0A941EEX2"/>
<evidence type="ECO:0000256" key="3">
    <source>
        <dbReference type="ARBA" id="ARBA00022692"/>
    </source>
</evidence>
<dbReference type="InterPro" id="IPR007267">
    <property type="entry name" value="GtrA_DPMS_TM"/>
</dbReference>
<evidence type="ECO:0000256" key="1">
    <source>
        <dbReference type="ARBA" id="ARBA00004141"/>
    </source>
</evidence>
<dbReference type="GO" id="GO:0005886">
    <property type="term" value="C:plasma membrane"/>
    <property type="evidence" value="ECO:0007669"/>
    <property type="project" value="TreeGrafter"/>
</dbReference>
<feature type="transmembrane region" description="Helical" evidence="6">
    <location>
        <begin position="48"/>
        <end position="70"/>
    </location>
</feature>
<evidence type="ECO:0000313" key="8">
    <source>
        <dbReference type="EMBL" id="MBR7829158.1"/>
    </source>
</evidence>
<evidence type="ECO:0000313" key="9">
    <source>
        <dbReference type="Proteomes" id="UP000676325"/>
    </source>
</evidence>
<feature type="transmembrane region" description="Helical" evidence="6">
    <location>
        <begin position="113"/>
        <end position="134"/>
    </location>
</feature>
<keyword evidence="9" id="KW-1185">Reference proteome</keyword>
<comment type="similarity">
    <text evidence="2">Belongs to the GtrA family.</text>
</comment>
<proteinExistence type="inferred from homology"/>
<evidence type="ECO:0000259" key="7">
    <source>
        <dbReference type="Pfam" id="PF04138"/>
    </source>
</evidence>
<protein>
    <submittedName>
        <fullName evidence="8">GtrA family protein</fullName>
    </submittedName>
</protein>
<evidence type="ECO:0000256" key="5">
    <source>
        <dbReference type="ARBA" id="ARBA00023136"/>
    </source>
</evidence>
<dbReference type="PANTHER" id="PTHR38459:SF1">
    <property type="entry name" value="PROPHAGE BACTOPRENOL-LINKED GLUCOSE TRANSLOCASE HOMOLOG"/>
    <property type="match status" value="1"/>
</dbReference>
<evidence type="ECO:0000256" key="4">
    <source>
        <dbReference type="ARBA" id="ARBA00022989"/>
    </source>
</evidence>
<dbReference type="PANTHER" id="PTHR38459">
    <property type="entry name" value="PROPHAGE BACTOPRENOL-LINKED GLUCOSE TRANSLOCASE HOMOLOG"/>
    <property type="match status" value="1"/>
</dbReference>
<comment type="subcellular location">
    <subcellularLocation>
        <location evidence="1">Membrane</location>
        <topology evidence="1">Multi-pass membrane protein</topology>
    </subcellularLocation>
</comment>
<accession>A0A941EEX2</accession>
<reference evidence="8" key="1">
    <citation type="submission" date="2021-04" db="EMBL/GenBank/DDBJ databases">
        <title>Genome based classification of Actinospica acidithermotolerans sp. nov., an actinobacterium isolated from an Indonesian hot spring.</title>
        <authorList>
            <person name="Kusuma A.B."/>
            <person name="Putra K.E."/>
            <person name="Nafisah S."/>
            <person name="Loh J."/>
            <person name="Nouioui I."/>
            <person name="Goodfellow M."/>
        </authorList>
    </citation>
    <scope>NUCLEOTIDE SEQUENCE</scope>
    <source>
        <strain evidence="8">MGRD01-02</strain>
    </source>
</reference>
<dbReference type="RefSeq" id="WP_212520293.1">
    <property type="nucleotide sequence ID" value="NZ_JAGSOH010000076.1"/>
</dbReference>
<keyword evidence="5 6" id="KW-0472">Membrane</keyword>
<dbReference type="InterPro" id="IPR051401">
    <property type="entry name" value="GtrA_CellWall_Glycosyl"/>
</dbReference>
<comment type="caution">
    <text evidence="8">The sequence shown here is derived from an EMBL/GenBank/DDBJ whole genome shotgun (WGS) entry which is preliminary data.</text>
</comment>
<organism evidence="8 9">
    <name type="scientific">Actinospica acidithermotolerans</name>
    <dbReference type="NCBI Taxonomy" id="2828514"/>
    <lineage>
        <taxon>Bacteria</taxon>
        <taxon>Bacillati</taxon>
        <taxon>Actinomycetota</taxon>
        <taxon>Actinomycetes</taxon>
        <taxon>Catenulisporales</taxon>
        <taxon>Actinospicaceae</taxon>
        <taxon>Actinospica</taxon>
    </lineage>
</organism>
<feature type="transmembrane region" description="Helical" evidence="6">
    <location>
        <begin position="21"/>
        <end position="42"/>
    </location>
</feature>
<gene>
    <name evidence="8" type="ORF">KDK95_22815</name>
</gene>
<feature type="domain" description="GtrA/DPMS transmembrane" evidence="7">
    <location>
        <begin position="20"/>
        <end position="140"/>
    </location>
</feature>
<sequence length="170" mass="18870">MALVRNVYSRVEHLVHEVAKFGVVGCVSYVTTVLVDLLYLQVERDEHLTAYVVGNVVATCVAYLGSRFWTYKEREGGGVREMVLFAAINSIAIAMQAGIVALTFYVLHMTGKVQNFFSEFVLAVGFGMAFRFFCYRTFIFPKAEPALAADAFRYSEPLPTSESGSVVPAR</sequence>
<feature type="transmembrane region" description="Helical" evidence="6">
    <location>
        <begin position="82"/>
        <end position="107"/>
    </location>
</feature>
<dbReference type="EMBL" id="JAGSOH010000076">
    <property type="protein sequence ID" value="MBR7829158.1"/>
    <property type="molecule type" value="Genomic_DNA"/>
</dbReference>
<evidence type="ECO:0000256" key="6">
    <source>
        <dbReference type="SAM" id="Phobius"/>
    </source>
</evidence>
<dbReference type="Pfam" id="PF04138">
    <property type="entry name" value="GtrA_DPMS_TM"/>
    <property type="match status" value="1"/>
</dbReference>
<name>A0A941EEX2_9ACTN</name>
<evidence type="ECO:0000256" key="2">
    <source>
        <dbReference type="ARBA" id="ARBA00009399"/>
    </source>
</evidence>
<keyword evidence="3 6" id="KW-0812">Transmembrane</keyword>
<dbReference type="GO" id="GO:0000271">
    <property type="term" value="P:polysaccharide biosynthetic process"/>
    <property type="evidence" value="ECO:0007669"/>
    <property type="project" value="InterPro"/>
</dbReference>
<dbReference type="Proteomes" id="UP000676325">
    <property type="component" value="Unassembled WGS sequence"/>
</dbReference>
<keyword evidence="4 6" id="KW-1133">Transmembrane helix</keyword>